<dbReference type="EMBL" id="WSFO01000001">
    <property type="protein sequence ID" value="KAE9632276.1"/>
    <property type="molecule type" value="Genomic_DNA"/>
</dbReference>
<dbReference type="InterPro" id="IPR013324">
    <property type="entry name" value="RNA_pol_sigma_r3/r4-like"/>
</dbReference>
<reference evidence="4 5" key="1">
    <citation type="submission" date="2019-12" db="EMBL/GenBank/DDBJ databases">
        <authorList>
            <person name="Zhang Y.-J."/>
        </authorList>
    </citation>
    <scope>NUCLEOTIDE SEQUENCE [LARGE SCALE GENOMIC DNA]</scope>
    <source>
        <strain evidence="4 5">H18S-6</strain>
    </source>
</reference>
<dbReference type="Proteomes" id="UP000441586">
    <property type="component" value="Unassembled WGS sequence"/>
</dbReference>
<dbReference type="GO" id="GO:0016987">
    <property type="term" value="F:sigma factor activity"/>
    <property type="evidence" value="ECO:0007669"/>
    <property type="project" value="InterPro"/>
</dbReference>
<dbReference type="SUPFAM" id="SSF88946">
    <property type="entry name" value="Sigma2 domain of RNA polymerase sigma factors"/>
    <property type="match status" value="1"/>
</dbReference>
<dbReference type="Gene3D" id="1.10.1740.10">
    <property type="match status" value="1"/>
</dbReference>
<dbReference type="SUPFAM" id="SSF54427">
    <property type="entry name" value="NTF2-like"/>
    <property type="match status" value="1"/>
</dbReference>
<dbReference type="InterPro" id="IPR052704">
    <property type="entry name" value="ECF_Sigma-70_Domain"/>
</dbReference>
<accession>A0A6A4RE11</accession>
<proteinExistence type="predicted"/>
<dbReference type="GO" id="GO:0006352">
    <property type="term" value="P:DNA-templated transcription initiation"/>
    <property type="evidence" value="ECO:0007669"/>
    <property type="project" value="InterPro"/>
</dbReference>
<dbReference type="InterPro" id="IPR013249">
    <property type="entry name" value="RNA_pol_sigma70_r4_t2"/>
</dbReference>
<organism evidence="4 5">
    <name type="scientific">Parasedimentitalea maritima</name>
    <dbReference type="NCBI Taxonomy" id="2578117"/>
    <lineage>
        <taxon>Bacteria</taxon>
        <taxon>Pseudomonadati</taxon>
        <taxon>Pseudomonadota</taxon>
        <taxon>Alphaproteobacteria</taxon>
        <taxon>Rhodobacterales</taxon>
        <taxon>Paracoccaceae</taxon>
        <taxon>Parasedimentitalea</taxon>
    </lineage>
</organism>
<evidence type="ECO:0000259" key="2">
    <source>
        <dbReference type="Pfam" id="PF04542"/>
    </source>
</evidence>
<dbReference type="GO" id="GO:0003677">
    <property type="term" value="F:DNA binding"/>
    <property type="evidence" value="ECO:0007669"/>
    <property type="project" value="InterPro"/>
</dbReference>
<dbReference type="NCBIfam" id="TIGR02937">
    <property type="entry name" value="sigma70-ECF"/>
    <property type="match status" value="1"/>
</dbReference>
<dbReference type="PANTHER" id="PTHR30173:SF36">
    <property type="entry name" value="ECF RNA POLYMERASE SIGMA FACTOR SIGJ"/>
    <property type="match status" value="1"/>
</dbReference>
<evidence type="ECO:0000313" key="4">
    <source>
        <dbReference type="EMBL" id="KAE9632276.1"/>
    </source>
</evidence>
<feature type="domain" description="RNA polymerase sigma-70 region 2" evidence="2">
    <location>
        <begin position="10"/>
        <end position="75"/>
    </location>
</feature>
<dbReference type="InterPro" id="IPR036388">
    <property type="entry name" value="WH-like_DNA-bd_sf"/>
</dbReference>
<dbReference type="Pfam" id="PF04542">
    <property type="entry name" value="Sigma70_r2"/>
    <property type="match status" value="1"/>
</dbReference>
<dbReference type="InterPro" id="IPR014284">
    <property type="entry name" value="RNA_pol_sigma-70_dom"/>
</dbReference>
<dbReference type="InterPro" id="IPR007627">
    <property type="entry name" value="RNA_pol_sigma70_r2"/>
</dbReference>
<evidence type="ECO:0000313" key="5">
    <source>
        <dbReference type="Proteomes" id="UP000441586"/>
    </source>
</evidence>
<comment type="caution">
    <text evidence="4">The sequence shown here is derived from an EMBL/GenBank/DDBJ whole genome shotgun (WGS) entry which is preliminary data.</text>
</comment>
<dbReference type="RefSeq" id="WP_158976187.1">
    <property type="nucleotide sequence ID" value="NZ_WSFO01000001.1"/>
</dbReference>
<dbReference type="PANTHER" id="PTHR30173">
    <property type="entry name" value="SIGMA 19 FACTOR"/>
    <property type="match status" value="1"/>
</dbReference>
<dbReference type="Pfam" id="PF08281">
    <property type="entry name" value="Sigma70_r4_2"/>
    <property type="match status" value="1"/>
</dbReference>
<comment type="subunit">
    <text evidence="1">Interacts transiently with the RNA polymerase catalytic core formed by RpoA, RpoB, RpoC and RpoZ (2 alpha, 1 beta, 1 beta' and 1 omega subunit) to form the RNA polymerase holoenzyme that can initiate transcription.</text>
</comment>
<dbReference type="SUPFAM" id="SSF88659">
    <property type="entry name" value="Sigma3 and sigma4 domains of RNA polymerase sigma factors"/>
    <property type="match status" value="1"/>
</dbReference>
<dbReference type="InterPro" id="IPR032710">
    <property type="entry name" value="NTF2-like_dom_sf"/>
</dbReference>
<dbReference type="AlphaFoldDB" id="A0A6A4RE11"/>
<sequence length="292" mass="32177">MSSDVAAREFERHRPRLISICYRMLGERAASEDVVQDTWLRWAGTDQDAVKNPEAWLTRVATRIAIDALRAAQRRRETYVGPWLPEPLVVTAERTVEADFIQAQDCGLALLWAMERLDATERAAFILREAFDVAYVDLARTLGKSEAACRQMVSRARKRVHNSGPRFDVSNVQISTLIGEFFTAASNGDFDAVTKLLAADAVAITDGGPSVRAARRPLLGPEEIGLVTLSVAAKTLGQPGGRIVPCFANSLPALMHRVGDKIEDIITLLPDAQGQIAWMYFMRAPEKLTATN</sequence>
<dbReference type="NCBIfam" id="NF007214">
    <property type="entry name" value="PRK09636.1"/>
    <property type="match status" value="1"/>
</dbReference>
<evidence type="ECO:0000259" key="3">
    <source>
        <dbReference type="Pfam" id="PF08281"/>
    </source>
</evidence>
<protein>
    <submittedName>
        <fullName evidence="4">Sigma-70 family RNA polymerase sigma factor</fullName>
    </submittedName>
</protein>
<name>A0A6A4RE11_9RHOB</name>
<dbReference type="InterPro" id="IPR013325">
    <property type="entry name" value="RNA_pol_sigma_r2"/>
</dbReference>
<gene>
    <name evidence="4" type="ORF">GP644_00420</name>
</gene>
<feature type="domain" description="RNA polymerase sigma factor 70 region 4 type 2" evidence="3">
    <location>
        <begin position="112"/>
        <end position="159"/>
    </location>
</feature>
<dbReference type="Gene3D" id="1.10.10.10">
    <property type="entry name" value="Winged helix-like DNA-binding domain superfamily/Winged helix DNA-binding domain"/>
    <property type="match status" value="1"/>
</dbReference>
<evidence type="ECO:0000256" key="1">
    <source>
        <dbReference type="ARBA" id="ARBA00011344"/>
    </source>
</evidence>